<evidence type="ECO:0000256" key="5">
    <source>
        <dbReference type="PIRNR" id="PIRNR005992"/>
    </source>
</evidence>
<dbReference type="PIRSF" id="PIRSF005992">
    <property type="entry name" value="Clathrin_mu"/>
    <property type="match status" value="1"/>
</dbReference>
<evidence type="ECO:0000256" key="6">
    <source>
        <dbReference type="SAM" id="MobiDB-lite"/>
    </source>
</evidence>
<comment type="similarity">
    <text evidence="5">Belongs to the adaptor complexes medium subunit family.</text>
</comment>
<comment type="subcellular location">
    <subcellularLocation>
        <location evidence="1">Endomembrane system</location>
    </subcellularLocation>
</comment>
<feature type="domain" description="MHD" evidence="7">
    <location>
        <begin position="162"/>
        <end position="526"/>
    </location>
</feature>
<dbReference type="InterPro" id="IPR028565">
    <property type="entry name" value="MHD"/>
</dbReference>
<keyword evidence="2 5" id="KW-0813">Transport</keyword>
<dbReference type="GO" id="GO:0012505">
    <property type="term" value="C:endomembrane system"/>
    <property type="evidence" value="ECO:0007669"/>
    <property type="project" value="UniProtKB-SubCell"/>
</dbReference>
<evidence type="ECO:0000256" key="1">
    <source>
        <dbReference type="ARBA" id="ARBA00004308"/>
    </source>
</evidence>
<dbReference type="GO" id="GO:0030131">
    <property type="term" value="C:clathrin adaptor complex"/>
    <property type="evidence" value="ECO:0007669"/>
    <property type="project" value="UniProtKB-UniRule"/>
</dbReference>
<evidence type="ECO:0000259" key="7">
    <source>
        <dbReference type="PROSITE" id="PS51072"/>
    </source>
</evidence>
<gene>
    <name evidence="8" type="ORF">LTR62_006715</name>
</gene>
<protein>
    <recommendedName>
        <fullName evidence="7">MHD domain-containing protein</fullName>
    </recommendedName>
</protein>
<dbReference type="GO" id="GO:0016192">
    <property type="term" value="P:vesicle-mediated transport"/>
    <property type="evidence" value="ECO:0007669"/>
    <property type="project" value="InterPro"/>
</dbReference>
<dbReference type="Pfam" id="PF00928">
    <property type="entry name" value="Adap_comp_sub"/>
    <property type="match status" value="1"/>
</dbReference>
<feature type="region of interest" description="Disordered" evidence="6">
    <location>
        <begin position="325"/>
        <end position="347"/>
    </location>
</feature>
<dbReference type="Gene3D" id="2.60.40.1170">
    <property type="entry name" value="Mu homology domain, subdomain B"/>
    <property type="match status" value="2"/>
</dbReference>
<dbReference type="AlphaFoldDB" id="A0AAN7TMP4"/>
<dbReference type="SUPFAM" id="SSF49447">
    <property type="entry name" value="Second domain of Mu2 adaptin subunit (ap50) of ap2 adaptor"/>
    <property type="match status" value="1"/>
</dbReference>
<keyword evidence="3 5" id="KW-0653">Protein transport</keyword>
<evidence type="ECO:0000256" key="2">
    <source>
        <dbReference type="ARBA" id="ARBA00022448"/>
    </source>
</evidence>
<feature type="compositionally biased region" description="Polar residues" evidence="6">
    <location>
        <begin position="325"/>
        <end position="337"/>
    </location>
</feature>
<accession>A0AAN7TMP4</accession>
<evidence type="ECO:0000256" key="4">
    <source>
        <dbReference type="ARBA" id="ARBA00023136"/>
    </source>
</evidence>
<dbReference type="InterPro" id="IPR011012">
    <property type="entry name" value="Longin-like_dom_sf"/>
</dbReference>
<feature type="compositionally biased region" description="Polar residues" evidence="6">
    <location>
        <begin position="439"/>
        <end position="460"/>
    </location>
</feature>
<reference evidence="8" key="1">
    <citation type="submission" date="2023-08" db="EMBL/GenBank/DDBJ databases">
        <title>Black Yeasts Isolated from many extreme environments.</title>
        <authorList>
            <person name="Coleine C."/>
            <person name="Stajich J.E."/>
            <person name="Selbmann L."/>
        </authorList>
    </citation>
    <scope>NUCLEOTIDE SEQUENCE</scope>
    <source>
        <strain evidence="8">CCFEE 5401</strain>
    </source>
</reference>
<evidence type="ECO:0000313" key="8">
    <source>
        <dbReference type="EMBL" id="KAK5116994.1"/>
    </source>
</evidence>
<dbReference type="InterPro" id="IPR036168">
    <property type="entry name" value="AP2_Mu_C_sf"/>
</dbReference>
<comment type="caution">
    <text evidence="8">The sequence shown here is derived from an EMBL/GenBank/DDBJ whole genome shotgun (WGS) entry which is preliminary data.</text>
</comment>
<dbReference type="PANTHER" id="PTHR10529">
    <property type="entry name" value="AP COMPLEX SUBUNIT MU"/>
    <property type="match status" value="1"/>
</dbReference>
<evidence type="ECO:0000256" key="3">
    <source>
        <dbReference type="ARBA" id="ARBA00022927"/>
    </source>
</evidence>
<dbReference type="Proteomes" id="UP001310890">
    <property type="component" value="Unassembled WGS sequence"/>
</dbReference>
<dbReference type="SUPFAM" id="SSF64356">
    <property type="entry name" value="SNARE-like"/>
    <property type="match status" value="1"/>
</dbReference>
<dbReference type="GO" id="GO:0006886">
    <property type="term" value="P:intracellular protein transport"/>
    <property type="evidence" value="ECO:0007669"/>
    <property type="project" value="UniProtKB-UniRule"/>
</dbReference>
<dbReference type="InterPro" id="IPR001392">
    <property type="entry name" value="Clathrin_mu"/>
</dbReference>
<evidence type="ECO:0000313" key="9">
    <source>
        <dbReference type="Proteomes" id="UP001310890"/>
    </source>
</evidence>
<feature type="region of interest" description="Disordered" evidence="6">
    <location>
        <begin position="434"/>
        <end position="468"/>
    </location>
</feature>
<dbReference type="PROSITE" id="PS51072">
    <property type="entry name" value="MHD"/>
    <property type="match status" value="1"/>
</dbReference>
<dbReference type="Gene3D" id="3.30.450.60">
    <property type="match status" value="1"/>
</dbReference>
<name>A0AAN7TMP4_9PEZI</name>
<dbReference type="PRINTS" id="PR00314">
    <property type="entry name" value="CLATHRINADPT"/>
</dbReference>
<sequence length="527" mass="55127">MSAIDAVYIYDEHKYDNLLFLSPSTSGTSEPLLVLEFLHRVADALEEFLGSPLLASKISANYDVVAQILAEIADGGVVCQGEANALRDVVETGPGVLNHILGKVGIPGNNLAPGTQTGIGPTGALQRLQATGSGSGLGSQTATLSSAGSAIPWRRSNVRHTSNELYVDIVETLSVTLAPSGRPLAAFAYGSIAFTSKVSGVPDLLLSLSTGGMGSGMGNRGDQLRSVMERVVFHPCVRLNKWKSEGVMSFVPPDGKFVLCGYEVDLLGADAPFTAGSNNALNSLNLPATVRVTTGLGTSGNEFEVRISQPVSSSLSNARSAATTSLQSNLGSNSRNSAFKAGSAGDSKGPTIENLVVNIPLPTTVRNVTDLHPSKGEAAWNPVDGVVEWRVPAKDFGPLGAVLRCAVQGPHNDGGDEIGGVLNGLTATTYDYNDDEPSSAYQSQKEKQSTNGSAMRTSKMASGEKNRELMPTSATVSFGVKGWLASGLKVESLLLDVKKSRGLGAEVKPYKGVKYLSVSRRGVEVRC</sequence>
<proteinExistence type="inferred from homology"/>
<dbReference type="EMBL" id="JAVRRL010000006">
    <property type="protein sequence ID" value="KAK5116994.1"/>
    <property type="molecule type" value="Genomic_DNA"/>
</dbReference>
<dbReference type="InterPro" id="IPR050431">
    <property type="entry name" value="Adaptor_comp_med_subunit"/>
</dbReference>
<organism evidence="8 9">
    <name type="scientific">Meristemomyces frigidus</name>
    <dbReference type="NCBI Taxonomy" id="1508187"/>
    <lineage>
        <taxon>Eukaryota</taxon>
        <taxon>Fungi</taxon>
        <taxon>Dikarya</taxon>
        <taxon>Ascomycota</taxon>
        <taxon>Pezizomycotina</taxon>
        <taxon>Dothideomycetes</taxon>
        <taxon>Dothideomycetidae</taxon>
        <taxon>Mycosphaerellales</taxon>
        <taxon>Teratosphaeriaceae</taxon>
        <taxon>Meristemomyces</taxon>
    </lineage>
</organism>
<keyword evidence="4" id="KW-0472">Membrane</keyword>